<keyword evidence="2" id="KW-1185">Reference proteome</keyword>
<accession>A0ABX7M815</accession>
<name>A0ABX7M815_9RHOO</name>
<reference evidence="1 2" key="1">
    <citation type="submission" date="2021-02" db="EMBL/GenBank/DDBJ databases">
        <title>Niveibacterium changnyeongensis HC41.</title>
        <authorList>
            <person name="Kang M."/>
        </authorList>
    </citation>
    <scope>NUCLEOTIDE SEQUENCE [LARGE SCALE GENOMIC DNA]</scope>
    <source>
        <strain evidence="1 2">HC41</strain>
    </source>
</reference>
<dbReference type="PROSITE" id="PS51257">
    <property type="entry name" value="PROKAR_LIPOPROTEIN"/>
    <property type="match status" value="1"/>
</dbReference>
<evidence type="ECO:0000313" key="1">
    <source>
        <dbReference type="EMBL" id="QSI76858.1"/>
    </source>
</evidence>
<gene>
    <name evidence="1" type="ORF">JY500_20815</name>
</gene>
<sequence>MKRYLLLATMLTSLAGCGGTNDEQITTVHVSHYREQTFIAPGGYVLWPTGTDDAGNSQPVPHFDHHWGHQYVIRIGKTPVDHPAADAPNYNLRLVSIDSDVVVPATTEFVLTAYPFTTPLFSVTGAGGTLMDGTPFVCSDEQTCADLSAAQTALTSPNALAITFGYSAGTQLPLVVKSFQTKSTGS</sequence>
<proteinExistence type="predicted"/>
<organism evidence="1 2">
    <name type="scientific">Niveibacterium microcysteis</name>
    <dbReference type="NCBI Taxonomy" id="2811415"/>
    <lineage>
        <taxon>Bacteria</taxon>
        <taxon>Pseudomonadati</taxon>
        <taxon>Pseudomonadota</taxon>
        <taxon>Betaproteobacteria</taxon>
        <taxon>Rhodocyclales</taxon>
        <taxon>Rhodocyclaceae</taxon>
        <taxon>Niveibacterium</taxon>
    </lineage>
</organism>
<dbReference type="EMBL" id="CP071060">
    <property type="protein sequence ID" value="QSI76858.1"/>
    <property type="molecule type" value="Genomic_DNA"/>
</dbReference>
<dbReference type="Proteomes" id="UP000663570">
    <property type="component" value="Chromosome"/>
</dbReference>
<protein>
    <recommendedName>
        <fullName evidence="3">Lipoprotein</fullName>
    </recommendedName>
</protein>
<evidence type="ECO:0008006" key="3">
    <source>
        <dbReference type="Google" id="ProtNLM"/>
    </source>
</evidence>
<dbReference type="RefSeq" id="WP_206254460.1">
    <property type="nucleotide sequence ID" value="NZ_CP071060.1"/>
</dbReference>
<evidence type="ECO:0000313" key="2">
    <source>
        <dbReference type="Proteomes" id="UP000663570"/>
    </source>
</evidence>